<dbReference type="AlphaFoldDB" id="A0AAD7XT86"/>
<dbReference type="Pfam" id="PF08613">
    <property type="entry name" value="Cyclin"/>
    <property type="match status" value="1"/>
</dbReference>
<dbReference type="CDD" id="cd20557">
    <property type="entry name" value="CYCLIN_ScPCL1-like"/>
    <property type="match status" value="1"/>
</dbReference>
<dbReference type="GO" id="GO:0005634">
    <property type="term" value="C:nucleus"/>
    <property type="evidence" value="ECO:0007669"/>
    <property type="project" value="TreeGrafter"/>
</dbReference>
<dbReference type="PANTHER" id="PTHR15615">
    <property type="match status" value="1"/>
</dbReference>
<evidence type="ECO:0000256" key="1">
    <source>
        <dbReference type="SAM" id="MobiDB-lite"/>
    </source>
</evidence>
<dbReference type="Gene3D" id="1.10.472.10">
    <property type="entry name" value="Cyclin-like"/>
    <property type="match status" value="1"/>
</dbReference>
<proteinExistence type="predicted"/>
<feature type="region of interest" description="Disordered" evidence="1">
    <location>
        <begin position="1"/>
        <end position="26"/>
    </location>
</feature>
<evidence type="ECO:0000313" key="3">
    <source>
        <dbReference type="Proteomes" id="UP001234581"/>
    </source>
</evidence>
<accession>A0AAD7XT86</accession>
<dbReference type="PANTHER" id="PTHR15615:SF36">
    <property type="entry name" value="PHO85 CYCLIN-5"/>
    <property type="match status" value="1"/>
</dbReference>
<feature type="compositionally biased region" description="Low complexity" evidence="1">
    <location>
        <begin position="355"/>
        <end position="390"/>
    </location>
</feature>
<feature type="compositionally biased region" description="Low complexity" evidence="1">
    <location>
        <begin position="407"/>
        <end position="445"/>
    </location>
</feature>
<dbReference type="InterPro" id="IPR013922">
    <property type="entry name" value="Cyclin_PHO80-like"/>
</dbReference>
<feature type="compositionally biased region" description="Basic residues" evidence="1">
    <location>
        <begin position="9"/>
        <end position="22"/>
    </location>
</feature>
<keyword evidence="3" id="KW-1185">Reference proteome</keyword>
<dbReference type="EMBL" id="JARTCD010000042">
    <property type="protein sequence ID" value="KAJ8656104.1"/>
    <property type="molecule type" value="Genomic_DNA"/>
</dbReference>
<feature type="region of interest" description="Disordered" evidence="1">
    <location>
        <begin position="354"/>
        <end position="450"/>
    </location>
</feature>
<dbReference type="RefSeq" id="XP_058341017.1">
    <property type="nucleotide sequence ID" value="XM_058488124.1"/>
</dbReference>
<dbReference type="Proteomes" id="UP001234581">
    <property type="component" value="Unassembled WGS sequence"/>
</dbReference>
<organism evidence="2 3">
    <name type="scientific">Lichtheimia ornata</name>
    <dbReference type="NCBI Taxonomy" id="688661"/>
    <lineage>
        <taxon>Eukaryota</taxon>
        <taxon>Fungi</taxon>
        <taxon>Fungi incertae sedis</taxon>
        <taxon>Mucoromycota</taxon>
        <taxon>Mucoromycotina</taxon>
        <taxon>Mucoromycetes</taxon>
        <taxon>Mucorales</taxon>
        <taxon>Lichtheimiaceae</taxon>
        <taxon>Lichtheimia</taxon>
    </lineage>
</organism>
<reference evidence="2 3" key="1">
    <citation type="submission" date="2023-03" db="EMBL/GenBank/DDBJ databases">
        <title>Genome sequence of Lichtheimia ornata CBS 291.66.</title>
        <authorList>
            <person name="Mohabir J.T."/>
            <person name="Shea T.P."/>
            <person name="Kurbessoian T."/>
            <person name="Berby B."/>
            <person name="Fontaine J."/>
            <person name="Livny J."/>
            <person name="Gnirke A."/>
            <person name="Stajich J.E."/>
            <person name="Cuomo C.A."/>
        </authorList>
    </citation>
    <scope>NUCLEOTIDE SEQUENCE [LARGE SCALE GENOMIC DNA]</scope>
    <source>
        <strain evidence="2">CBS 291.66</strain>
    </source>
</reference>
<dbReference type="GO" id="GO:0019901">
    <property type="term" value="F:protein kinase binding"/>
    <property type="evidence" value="ECO:0007669"/>
    <property type="project" value="InterPro"/>
</dbReference>
<gene>
    <name evidence="2" type="ORF">O0I10_008117</name>
</gene>
<sequence length="513" mass="56873">MTSLQQATGHHHHHHHHRHQHQHPYCAVPPLPSTTTTTTTCRYHEKGATTTNSITLSSSSTSSSTLAGPCYSGCSLNSNTALPEWKTTLHLSSSSLYRGTHAGSNSSLPLHTDPEMYALRNIYTTSENKVYAAAGSQQSYSLYQPHYGSTAAAVMKPSSPPGNSRFAYVEALVDTNAHVIESIWAGTSSNWSRSAVVPLRTFIQEVLKRSRTTYSTLQTALFYLFRARPCIVAQLYGSNRTTTTTAVDTPNPGQWHDAYISCGRRMFLASLVVASKFVQDKTYRNSAWAKIAGLPVAEINAAERIFLDLIDYSLYIAQPTFEQWHHLLHLHVDARAHNQPAYLQDLSYLHASLAQQQQQHKQQEQQQQQQHQHHATSAALPPTPTSPSTSFTRLCSGRKRRLRDTPAARYTTYSSPSTTCSPASPASHIPPVLSLSLPSSSNSSPMHTPTQISPVRNLAFSWKMSPECTPTTNKKRRLGGESDYTSHHGYAVSHVRGMRIKQQRGMTSQRQEA</sequence>
<comment type="caution">
    <text evidence="2">The sequence shown here is derived from an EMBL/GenBank/DDBJ whole genome shotgun (WGS) entry which is preliminary data.</text>
</comment>
<name>A0AAD7XT86_9FUNG</name>
<protein>
    <submittedName>
        <fullName evidence="2">Uncharacterized protein</fullName>
    </submittedName>
</protein>
<dbReference type="GeneID" id="83215524"/>
<dbReference type="GO" id="GO:0000307">
    <property type="term" value="C:cyclin-dependent protein kinase holoenzyme complex"/>
    <property type="evidence" value="ECO:0007669"/>
    <property type="project" value="TreeGrafter"/>
</dbReference>
<feature type="region of interest" description="Disordered" evidence="1">
    <location>
        <begin position="466"/>
        <end position="487"/>
    </location>
</feature>
<evidence type="ECO:0000313" key="2">
    <source>
        <dbReference type="EMBL" id="KAJ8656104.1"/>
    </source>
</evidence>
<dbReference type="GO" id="GO:0016538">
    <property type="term" value="F:cyclin-dependent protein serine/threonine kinase regulator activity"/>
    <property type="evidence" value="ECO:0007669"/>
    <property type="project" value="TreeGrafter"/>
</dbReference>